<evidence type="ECO:0000313" key="3">
    <source>
        <dbReference type="EMBL" id="MXR22554.1"/>
    </source>
</evidence>
<keyword evidence="4" id="KW-1185">Reference proteome</keyword>
<sequence>VVTTTIDGAVARTAAVHLAASLPDVPACGLATAEWLDADLAADPAPVEDGRIRVPDGPGHGVDVDRESPLPGGAD</sequence>
<evidence type="ECO:0000313" key="4">
    <source>
        <dbReference type="Proteomes" id="UP000471521"/>
    </source>
</evidence>
<feature type="non-terminal residue" evidence="3">
    <location>
        <position position="1"/>
    </location>
</feature>
<dbReference type="RefSeq" id="WP_325064205.1">
    <property type="nucleotide sequence ID" value="NZ_WUUU01000328.1"/>
</dbReference>
<protein>
    <submittedName>
        <fullName evidence="3">O-succinylbenzoate synthase</fullName>
    </submittedName>
</protein>
<feature type="region of interest" description="Disordered" evidence="1">
    <location>
        <begin position="47"/>
        <end position="75"/>
    </location>
</feature>
<name>A0A6B0SL71_9EURY</name>
<dbReference type="AlphaFoldDB" id="A0A6B0SL71"/>
<dbReference type="EMBL" id="WUUU01000328">
    <property type="protein sequence ID" value="MXR22554.1"/>
    <property type="molecule type" value="Genomic_DNA"/>
</dbReference>
<dbReference type="InterPro" id="IPR029065">
    <property type="entry name" value="Enolase_C-like"/>
</dbReference>
<proteinExistence type="predicted"/>
<evidence type="ECO:0000256" key="1">
    <source>
        <dbReference type="SAM" id="MobiDB-lite"/>
    </source>
</evidence>
<accession>A0A6B0SL71</accession>
<evidence type="ECO:0000259" key="2">
    <source>
        <dbReference type="Pfam" id="PF13378"/>
    </source>
</evidence>
<organism evidence="3 4">
    <name type="scientific">Halobacterium bonnevillei</name>
    <dbReference type="NCBI Taxonomy" id="2692200"/>
    <lineage>
        <taxon>Archaea</taxon>
        <taxon>Methanobacteriati</taxon>
        <taxon>Methanobacteriota</taxon>
        <taxon>Stenosarchaea group</taxon>
        <taxon>Halobacteria</taxon>
        <taxon>Halobacteriales</taxon>
        <taxon>Halobacteriaceae</taxon>
        <taxon>Halobacterium</taxon>
    </lineage>
</organism>
<dbReference type="Gene3D" id="3.20.20.120">
    <property type="entry name" value="Enolase-like C-terminal domain"/>
    <property type="match status" value="1"/>
</dbReference>
<dbReference type="SUPFAM" id="SSF51604">
    <property type="entry name" value="Enolase C-terminal domain-like"/>
    <property type="match status" value="1"/>
</dbReference>
<comment type="caution">
    <text evidence="3">The sequence shown here is derived from an EMBL/GenBank/DDBJ whole genome shotgun (WGS) entry which is preliminary data.</text>
</comment>
<gene>
    <name evidence="3" type="ORF">GRX66_18965</name>
</gene>
<feature type="domain" description="Enolase C-terminal" evidence="2">
    <location>
        <begin position="7"/>
        <end position="67"/>
    </location>
</feature>
<reference evidence="3 4" key="1">
    <citation type="submission" date="2019-12" db="EMBL/GenBank/DDBJ databases">
        <title>Isolation and characterization of three novel carbon monoxide-oxidizing members of Halobacteria from salione crusts and soils.</title>
        <authorList>
            <person name="Myers M.R."/>
            <person name="King G.M."/>
        </authorList>
    </citation>
    <scope>NUCLEOTIDE SEQUENCE [LARGE SCALE GENOMIC DNA]</scope>
    <source>
        <strain evidence="3 4">PCN9</strain>
    </source>
</reference>
<dbReference type="InterPro" id="IPR036849">
    <property type="entry name" value="Enolase-like_C_sf"/>
</dbReference>
<dbReference type="Proteomes" id="UP000471521">
    <property type="component" value="Unassembled WGS sequence"/>
</dbReference>
<dbReference type="Pfam" id="PF13378">
    <property type="entry name" value="MR_MLE_C"/>
    <property type="match status" value="1"/>
</dbReference>